<dbReference type="AlphaFoldDB" id="A0A090LJM2"/>
<sequence>MIYLQIIILFFMSILTIKCNLESENASKINSRFRRNINYENKKNNIYTDDTFVDKQNRKRSINNINIENKRNKRMVIGDFLARWVFPIPYFIDVGLSHRIIDSSLRMIERETCIRFKKFTVMKRGVSGLRYFKGTICFSPVGQQRGRIWQGISIGPGCETIGKIQHETLHSLGLFHEQSRFDRDKYLYFRLENADKTVIDNFQKVYRFDSRTYGIPFDFGSVMMYGSNMFSINGKDVMISYDYRFKATYGIADKISFANAKMLNQHYCSTKCPRVIRCFNGGYQNPNNCRLCKCVRGYIGPSCNLLSLPSIICGPSRLQATEKIQFFSVNGFKSCIYHILTENNKLISIKILASRFIPTIKGRCTQQNCLEVKYWTNKISAGARFCDQQSNILIFSHNAHVIIYFNSNHFRNYVTMLYKSIGKVFNPKQIERDFLKIQNPKLE</sequence>
<feature type="domain" description="Peptidase M12A" evidence="4">
    <location>
        <begin position="75"/>
        <end position="269"/>
    </location>
</feature>
<dbReference type="RefSeq" id="XP_024509226.1">
    <property type="nucleotide sequence ID" value="XM_024643569.1"/>
</dbReference>
<keyword evidence="2 3" id="KW-0479">Metal-binding</keyword>
<dbReference type="CTD" id="36382398"/>
<reference evidence="5 6" key="1">
    <citation type="submission" date="2014-09" db="EMBL/GenBank/DDBJ databases">
        <authorList>
            <person name="Martin A.A."/>
        </authorList>
    </citation>
    <scope>NUCLEOTIDE SEQUENCE</scope>
    <source>
        <strain evidence="6">ED321</strain>
        <strain evidence="5">ED321 Heterogonic</strain>
    </source>
</reference>
<dbReference type="EC" id="3.4.24.-" evidence="3"/>
<dbReference type="PANTHER" id="PTHR10127">
    <property type="entry name" value="DISCOIDIN, CUB, EGF, LAMININ , AND ZINC METALLOPROTEASE DOMAIN CONTAINING"/>
    <property type="match status" value="1"/>
</dbReference>
<dbReference type="WormBase" id="SRAE_2000466900">
    <property type="protein sequence ID" value="SRP09565"/>
    <property type="gene ID" value="WBGene00264905"/>
</dbReference>
<dbReference type="PROSITE" id="PS51864">
    <property type="entry name" value="ASTACIN"/>
    <property type="match status" value="1"/>
</dbReference>
<keyword evidence="3" id="KW-0732">Signal</keyword>
<dbReference type="OrthoDB" id="291007at2759"/>
<keyword evidence="2 3" id="KW-0645">Protease</keyword>
<dbReference type="Proteomes" id="UP000035682">
    <property type="component" value="Unplaced"/>
</dbReference>
<feature type="chain" id="PRO_5015017713" description="Metalloendopeptidase" evidence="3">
    <location>
        <begin position="17"/>
        <end position="443"/>
    </location>
</feature>
<dbReference type="InterPro" id="IPR006026">
    <property type="entry name" value="Peptidase_Metallo"/>
</dbReference>
<feature type="signal peptide" evidence="3">
    <location>
        <begin position="1"/>
        <end position="16"/>
    </location>
</feature>
<dbReference type="GeneID" id="36382398"/>
<comment type="cofactor">
    <cofactor evidence="2 3">
        <name>Zn(2+)</name>
        <dbReference type="ChEBI" id="CHEBI:29105"/>
    </cofactor>
    <text evidence="2 3">Binds 1 zinc ion per subunit.</text>
</comment>
<dbReference type="PRINTS" id="PR00480">
    <property type="entry name" value="ASTACIN"/>
</dbReference>
<accession>A0A090LJM2</accession>
<evidence type="ECO:0000256" key="2">
    <source>
        <dbReference type="PROSITE-ProRule" id="PRU01211"/>
    </source>
</evidence>
<keyword evidence="6" id="KW-1185">Reference proteome</keyword>
<reference evidence="7" key="2">
    <citation type="submission" date="2020-12" db="UniProtKB">
        <authorList>
            <consortium name="WormBaseParasite"/>
        </authorList>
    </citation>
    <scope>IDENTIFICATION</scope>
</reference>
<dbReference type="PANTHER" id="PTHR10127:SF831">
    <property type="entry name" value="ZINC METALLOPROTEINASE NAS-37"/>
    <property type="match status" value="1"/>
</dbReference>
<dbReference type="GO" id="GO:0006508">
    <property type="term" value="P:proteolysis"/>
    <property type="evidence" value="ECO:0007669"/>
    <property type="project" value="UniProtKB-KW"/>
</dbReference>
<feature type="active site" evidence="2">
    <location>
        <position position="167"/>
    </location>
</feature>
<dbReference type="EMBL" id="LN609529">
    <property type="protein sequence ID" value="CEF70027.2"/>
    <property type="molecule type" value="Genomic_DNA"/>
</dbReference>
<keyword evidence="2 3" id="KW-0378">Hydrolase</keyword>
<gene>
    <name evidence="5 7 8" type="ORF">SRAE_2000466900</name>
</gene>
<dbReference type="SMART" id="SM00235">
    <property type="entry name" value="ZnMc"/>
    <property type="match status" value="1"/>
</dbReference>
<dbReference type="GO" id="GO:0004222">
    <property type="term" value="F:metalloendopeptidase activity"/>
    <property type="evidence" value="ECO:0007669"/>
    <property type="project" value="UniProtKB-UniRule"/>
</dbReference>
<dbReference type="InterPro" id="IPR034035">
    <property type="entry name" value="Astacin-like_dom"/>
</dbReference>
<feature type="binding site" evidence="2">
    <location>
        <position position="176"/>
    </location>
    <ligand>
        <name>Zn(2+)</name>
        <dbReference type="ChEBI" id="CHEBI:29105"/>
        <note>catalytic</note>
    </ligand>
</feature>
<dbReference type="GO" id="GO:0008270">
    <property type="term" value="F:zinc ion binding"/>
    <property type="evidence" value="ECO:0007669"/>
    <property type="project" value="UniProtKB-UniRule"/>
</dbReference>
<feature type="binding site" evidence="2">
    <location>
        <position position="170"/>
    </location>
    <ligand>
        <name>Zn(2+)</name>
        <dbReference type="ChEBI" id="CHEBI:29105"/>
        <note>catalytic</note>
    </ligand>
</feature>
<evidence type="ECO:0000256" key="3">
    <source>
        <dbReference type="RuleBase" id="RU361183"/>
    </source>
</evidence>
<evidence type="ECO:0000256" key="1">
    <source>
        <dbReference type="ARBA" id="ARBA00023157"/>
    </source>
</evidence>
<feature type="binding site" evidence="2">
    <location>
        <position position="166"/>
    </location>
    <ligand>
        <name>Zn(2+)</name>
        <dbReference type="ChEBI" id="CHEBI:29105"/>
        <note>catalytic</note>
    </ligand>
</feature>
<evidence type="ECO:0000313" key="6">
    <source>
        <dbReference type="Proteomes" id="UP000035682"/>
    </source>
</evidence>
<dbReference type="InterPro" id="IPR001506">
    <property type="entry name" value="Peptidase_M12A"/>
</dbReference>
<dbReference type="Gene3D" id="3.40.390.10">
    <property type="entry name" value="Collagenase (Catalytic Domain)"/>
    <property type="match status" value="1"/>
</dbReference>
<evidence type="ECO:0000313" key="5">
    <source>
        <dbReference type="EMBL" id="CEF70027.2"/>
    </source>
</evidence>
<name>A0A090LJM2_STRRB</name>
<dbReference type="CDD" id="cd04280">
    <property type="entry name" value="ZnMc_astacin_like"/>
    <property type="match status" value="1"/>
</dbReference>
<protein>
    <recommendedName>
        <fullName evidence="3">Metalloendopeptidase</fullName>
        <ecNumber evidence="3">3.4.24.-</ecNumber>
    </recommendedName>
</protein>
<keyword evidence="2 3" id="KW-0482">Metalloprotease</keyword>
<dbReference type="WBParaSite" id="SRAE_2000466900.1">
    <property type="protein sequence ID" value="SRAE_2000466900.1"/>
    <property type="gene ID" value="WBGene00264905"/>
</dbReference>
<evidence type="ECO:0000313" key="8">
    <source>
        <dbReference type="WormBase" id="SRAE_2000466900"/>
    </source>
</evidence>
<keyword evidence="1 2" id="KW-1015">Disulfide bond</keyword>
<evidence type="ECO:0000259" key="4">
    <source>
        <dbReference type="PROSITE" id="PS51864"/>
    </source>
</evidence>
<feature type="disulfide bond" evidence="2">
    <location>
        <begin position="113"/>
        <end position="268"/>
    </location>
</feature>
<dbReference type="SUPFAM" id="SSF55486">
    <property type="entry name" value="Metalloproteases ('zincins'), catalytic domain"/>
    <property type="match status" value="1"/>
</dbReference>
<keyword evidence="2 3" id="KW-0862">Zinc</keyword>
<evidence type="ECO:0000313" key="7">
    <source>
        <dbReference type="WBParaSite" id="SRAE_2000466900.1"/>
    </source>
</evidence>
<comment type="caution">
    <text evidence="2">Lacks conserved residue(s) required for the propagation of feature annotation.</text>
</comment>
<organism evidence="5">
    <name type="scientific">Strongyloides ratti</name>
    <name type="common">Parasitic roundworm</name>
    <dbReference type="NCBI Taxonomy" id="34506"/>
    <lineage>
        <taxon>Eukaryota</taxon>
        <taxon>Metazoa</taxon>
        <taxon>Ecdysozoa</taxon>
        <taxon>Nematoda</taxon>
        <taxon>Chromadorea</taxon>
        <taxon>Rhabditida</taxon>
        <taxon>Tylenchina</taxon>
        <taxon>Panagrolaimomorpha</taxon>
        <taxon>Strongyloidoidea</taxon>
        <taxon>Strongyloididae</taxon>
        <taxon>Strongyloides</taxon>
    </lineage>
</organism>
<dbReference type="Pfam" id="PF01400">
    <property type="entry name" value="Astacin"/>
    <property type="match status" value="1"/>
</dbReference>
<dbReference type="InterPro" id="IPR024079">
    <property type="entry name" value="MetalloPept_cat_dom_sf"/>
</dbReference>
<proteinExistence type="predicted"/>